<dbReference type="HOGENOM" id="CLU_2255102_0_0_1"/>
<name>F6HFS5_VITVI</name>
<keyword evidence="2" id="KW-1185">Reference proteome</keyword>
<protein>
    <submittedName>
        <fullName evidence="1">Uncharacterized protein</fullName>
    </submittedName>
</protein>
<reference evidence="2" key="1">
    <citation type="journal article" date="2007" name="Nature">
        <title>The grapevine genome sequence suggests ancestral hexaploidization in major angiosperm phyla.</title>
        <authorList>
            <consortium name="The French-Italian Public Consortium for Grapevine Genome Characterization."/>
            <person name="Jaillon O."/>
            <person name="Aury J.-M."/>
            <person name="Noel B."/>
            <person name="Policriti A."/>
            <person name="Clepet C."/>
            <person name="Casagrande A."/>
            <person name="Choisne N."/>
            <person name="Aubourg S."/>
            <person name="Vitulo N."/>
            <person name="Jubin C."/>
            <person name="Vezzi A."/>
            <person name="Legeai F."/>
            <person name="Hugueney P."/>
            <person name="Dasilva C."/>
            <person name="Horner D."/>
            <person name="Mica E."/>
            <person name="Jublot D."/>
            <person name="Poulain J."/>
            <person name="Bruyere C."/>
            <person name="Billault A."/>
            <person name="Segurens B."/>
            <person name="Gouyvenoux M."/>
            <person name="Ugarte E."/>
            <person name="Cattonaro F."/>
            <person name="Anthouard V."/>
            <person name="Vico V."/>
            <person name="Del Fabbro C."/>
            <person name="Alaux M."/>
            <person name="Di Gaspero G."/>
            <person name="Dumas V."/>
            <person name="Felice N."/>
            <person name="Paillard S."/>
            <person name="Juman I."/>
            <person name="Moroldo M."/>
            <person name="Scalabrin S."/>
            <person name="Canaguier A."/>
            <person name="Le Clainche I."/>
            <person name="Malacrida G."/>
            <person name="Durand E."/>
            <person name="Pesole G."/>
            <person name="Laucou V."/>
            <person name="Chatelet P."/>
            <person name="Merdinoglu D."/>
            <person name="Delledonne M."/>
            <person name="Pezzotti M."/>
            <person name="Lecharny A."/>
            <person name="Scarpelli C."/>
            <person name="Artiguenave F."/>
            <person name="Pe M.E."/>
            <person name="Valle G."/>
            <person name="Morgante M."/>
            <person name="Caboche M."/>
            <person name="Adam-Blondon A.-F."/>
            <person name="Weissenbach J."/>
            <person name="Quetier F."/>
            <person name="Wincker P."/>
        </authorList>
    </citation>
    <scope>NUCLEOTIDE SEQUENCE [LARGE SCALE GENOMIC DNA]</scope>
    <source>
        <strain evidence="2">cv. Pinot noir / PN40024</strain>
    </source>
</reference>
<proteinExistence type="predicted"/>
<dbReference type="Proteomes" id="UP000009183">
    <property type="component" value="Chromosome 1"/>
</dbReference>
<sequence length="104" mass="12382">MSIGYKPYEHELFQWWDSATYMYGKNENLKDHWEERIEAKIHRNNLKSQDNLDGFHRSKPTEDKLNQIRWAKFGSCWPSSARARAQLYSRPGSLMLSCYLLLTP</sequence>
<dbReference type="InParanoid" id="F6HFS5"/>
<accession>F6HFS5</accession>
<evidence type="ECO:0000313" key="1">
    <source>
        <dbReference type="EMBL" id="CCB51006.1"/>
    </source>
</evidence>
<gene>
    <name evidence="1" type="ordered locus">VIT_01s0011g01860</name>
</gene>
<evidence type="ECO:0000313" key="2">
    <source>
        <dbReference type="Proteomes" id="UP000009183"/>
    </source>
</evidence>
<organism evidence="1 2">
    <name type="scientific">Vitis vinifera</name>
    <name type="common">Grape</name>
    <dbReference type="NCBI Taxonomy" id="29760"/>
    <lineage>
        <taxon>Eukaryota</taxon>
        <taxon>Viridiplantae</taxon>
        <taxon>Streptophyta</taxon>
        <taxon>Embryophyta</taxon>
        <taxon>Tracheophyta</taxon>
        <taxon>Spermatophyta</taxon>
        <taxon>Magnoliopsida</taxon>
        <taxon>eudicotyledons</taxon>
        <taxon>Gunneridae</taxon>
        <taxon>Pentapetalae</taxon>
        <taxon>rosids</taxon>
        <taxon>Vitales</taxon>
        <taxon>Vitaceae</taxon>
        <taxon>Viteae</taxon>
        <taxon>Vitis</taxon>
    </lineage>
</organism>
<dbReference type="PaxDb" id="29760-VIT_01s0011g01860.t01"/>
<dbReference type="EMBL" id="FN595752">
    <property type="protein sequence ID" value="CCB51006.1"/>
    <property type="molecule type" value="Genomic_DNA"/>
</dbReference>
<dbReference type="AlphaFoldDB" id="F6HFS5"/>